<sequence>MPSAPSAARSGRRGPHKLNAAALFASLGLFVVLSLVGGVLAGALVAPFAVGASKVTSGGVELFDTLPTDIEAGKLSEASYLFASDGKTLLATYYWENRIIKPLGQINKNLQNAVIATEDKRFYEHGAIDMMGMSRALVNNAMERDTQGASTLTQQYVKNLLIEKANSSDDSEGVTEATEGTYERKLREARLAIALEKTMTKDEILEGYLNIAQFGKSVYGAEAAAQHYFSVPAADLSVVQAATIAGITQRPNAYDPTVHPEAAERRRNIVLNLMYQQSVITREEYEEARNTPLADTLDVQEIKQGCTAAKSAAFFCDYVTKVITQDPVFGKTTQERTQLLYRGGLRIVTTIDLKLQKKATKILKDSIPANEANGIATAMTSVQPGTGEIVVMAQNRSYDASENPKKYTTAINYNTDQEHGGSRGFQPGSTFKPYTLVAWLRAGKRLNDVVDGTGRTYQQSSFRASCTSFGGTYAPGNSEGVRRGRMSVLTATAQSVNTGYIAMANQLDQCDIADAAYDTGFRPSLTNGEDLSNSYFTDDGVEVTPSMTLGIQNTSPLAQAAAFATFANQGKYCEPIAILSVTTTEGKKLDVPKANCRRTITADIANTVTYALQRVPKAGGSAPGAALSGGRPSAGKTGTAGNSTHTWFVGFTPQLSTAVWVGNPSKDVVMRGISVAGRPRQTIFGSTIAAPEWKSFMDVALAKKPVKQFPAPAWSMVGPAPVLTTNKDEKDKEKDGDKKSSDSGKDKGKSSGKGSSKGKKD</sequence>
<feature type="region of interest" description="Disordered" evidence="14">
    <location>
        <begin position="621"/>
        <end position="640"/>
    </location>
</feature>
<dbReference type="GO" id="GO:0071555">
    <property type="term" value="P:cell wall organization"/>
    <property type="evidence" value="ECO:0007669"/>
    <property type="project" value="UniProtKB-KW"/>
</dbReference>
<dbReference type="PANTHER" id="PTHR32282">
    <property type="entry name" value="BINDING PROTEIN TRANSPEPTIDASE, PUTATIVE-RELATED"/>
    <property type="match status" value="1"/>
</dbReference>
<protein>
    <submittedName>
        <fullName evidence="17">Membrane peptidoglycan carboxypeptidase</fullName>
    </submittedName>
</protein>
<dbReference type="EMBL" id="VFOS01000001">
    <property type="protein sequence ID" value="TQL63595.1"/>
    <property type="molecule type" value="Genomic_DNA"/>
</dbReference>
<evidence type="ECO:0000256" key="14">
    <source>
        <dbReference type="SAM" id="MobiDB-lite"/>
    </source>
</evidence>
<evidence type="ECO:0000256" key="1">
    <source>
        <dbReference type="ARBA" id="ARBA00007090"/>
    </source>
</evidence>
<dbReference type="Gene3D" id="1.10.3810.10">
    <property type="entry name" value="Biosynthetic peptidoglycan transglycosylase-like"/>
    <property type="match status" value="1"/>
</dbReference>
<dbReference type="OrthoDB" id="9766909at2"/>
<dbReference type="AlphaFoldDB" id="A0A542ZTB3"/>
<dbReference type="GO" id="GO:0009002">
    <property type="term" value="F:serine-type D-Ala-D-Ala carboxypeptidase activity"/>
    <property type="evidence" value="ECO:0007669"/>
    <property type="project" value="UniProtKB-EC"/>
</dbReference>
<keyword evidence="8" id="KW-0133">Cell shape</keyword>
<evidence type="ECO:0000256" key="6">
    <source>
        <dbReference type="ARBA" id="ARBA00022679"/>
    </source>
</evidence>
<evidence type="ECO:0000313" key="18">
    <source>
        <dbReference type="Proteomes" id="UP000315389"/>
    </source>
</evidence>
<comment type="catalytic activity">
    <reaction evidence="12">
        <text>Preferential cleavage: (Ac)2-L-Lys-D-Ala-|-D-Ala. Also transpeptidation of peptidyl-alanyl moieties that are N-acyl substituents of D-alanine.</text>
        <dbReference type="EC" id="3.4.16.4"/>
    </reaction>
</comment>
<dbReference type="SUPFAM" id="SSF53955">
    <property type="entry name" value="Lysozyme-like"/>
    <property type="match status" value="1"/>
</dbReference>
<dbReference type="Pfam" id="PF00905">
    <property type="entry name" value="Transpeptidase"/>
    <property type="match status" value="1"/>
</dbReference>
<keyword evidence="3 17" id="KW-0121">Carboxypeptidase</keyword>
<dbReference type="Gene3D" id="3.40.710.10">
    <property type="entry name" value="DD-peptidase/beta-lactamase superfamily"/>
    <property type="match status" value="1"/>
</dbReference>
<dbReference type="GO" id="GO:0006508">
    <property type="term" value="P:proteolysis"/>
    <property type="evidence" value="ECO:0007669"/>
    <property type="project" value="UniProtKB-KW"/>
</dbReference>
<evidence type="ECO:0000256" key="11">
    <source>
        <dbReference type="ARBA" id="ARBA00023316"/>
    </source>
</evidence>
<evidence type="ECO:0000256" key="13">
    <source>
        <dbReference type="ARBA" id="ARBA00049902"/>
    </source>
</evidence>
<dbReference type="GO" id="GO:0009252">
    <property type="term" value="P:peptidoglycan biosynthetic process"/>
    <property type="evidence" value="ECO:0007669"/>
    <property type="project" value="UniProtKB-KW"/>
</dbReference>
<dbReference type="InterPro" id="IPR036950">
    <property type="entry name" value="PBP_transglycosylase"/>
</dbReference>
<keyword evidence="11" id="KW-0961">Cell wall biogenesis/degradation</keyword>
<feature type="compositionally biased region" description="Low complexity" evidence="14">
    <location>
        <begin position="621"/>
        <end position="635"/>
    </location>
</feature>
<dbReference type="GO" id="GO:0008955">
    <property type="term" value="F:peptidoglycan glycosyltransferase activity"/>
    <property type="evidence" value="ECO:0007669"/>
    <property type="project" value="UniProtKB-EC"/>
</dbReference>
<feature type="compositionally biased region" description="Basic and acidic residues" evidence="14">
    <location>
        <begin position="726"/>
        <end position="749"/>
    </location>
</feature>
<dbReference type="FunFam" id="1.10.3810.10:FF:000001">
    <property type="entry name" value="Penicillin-binding protein 1A"/>
    <property type="match status" value="1"/>
</dbReference>
<keyword evidence="6" id="KW-0808">Transferase</keyword>
<dbReference type="InterPro" id="IPR001460">
    <property type="entry name" value="PCN-bd_Tpept"/>
</dbReference>
<dbReference type="PANTHER" id="PTHR32282:SF33">
    <property type="entry name" value="PEPTIDOGLYCAN GLYCOSYLTRANSFERASE"/>
    <property type="match status" value="1"/>
</dbReference>
<comment type="similarity">
    <text evidence="2">In the N-terminal section; belongs to the glycosyltransferase 51 family.</text>
</comment>
<reference evidence="17 18" key="1">
    <citation type="submission" date="2019-06" db="EMBL/GenBank/DDBJ databases">
        <title>Sequencing the genomes of 1000 actinobacteria strains.</title>
        <authorList>
            <person name="Klenk H.-P."/>
        </authorList>
    </citation>
    <scope>NUCLEOTIDE SEQUENCE [LARGE SCALE GENOMIC DNA]</scope>
    <source>
        <strain evidence="17 18">DSM 4813</strain>
    </source>
</reference>
<feature type="region of interest" description="Disordered" evidence="14">
    <location>
        <begin position="715"/>
        <end position="761"/>
    </location>
</feature>
<keyword evidence="9" id="KW-0573">Peptidoglycan synthesis</keyword>
<evidence type="ECO:0000256" key="3">
    <source>
        <dbReference type="ARBA" id="ARBA00022645"/>
    </source>
</evidence>
<accession>A0A542ZTB3</accession>
<evidence type="ECO:0000256" key="5">
    <source>
        <dbReference type="ARBA" id="ARBA00022676"/>
    </source>
</evidence>
<dbReference type="InterPro" id="IPR001264">
    <property type="entry name" value="Glyco_trans_51"/>
</dbReference>
<keyword evidence="5" id="KW-0328">Glycosyltransferase</keyword>
<evidence type="ECO:0000313" key="17">
    <source>
        <dbReference type="EMBL" id="TQL63595.1"/>
    </source>
</evidence>
<dbReference type="GO" id="GO:0008658">
    <property type="term" value="F:penicillin binding"/>
    <property type="evidence" value="ECO:0007669"/>
    <property type="project" value="InterPro"/>
</dbReference>
<dbReference type="InterPro" id="IPR012338">
    <property type="entry name" value="Beta-lactam/transpept-like"/>
</dbReference>
<evidence type="ECO:0000256" key="10">
    <source>
        <dbReference type="ARBA" id="ARBA00023268"/>
    </source>
</evidence>
<feature type="domain" description="Glycosyl transferase family 51" evidence="16">
    <location>
        <begin position="89"/>
        <end position="274"/>
    </location>
</feature>
<keyword evidence="18" id="KW-1185">Reference proteome</keyword>
<evidence type="ECO:0000256" key="9">
    <source>
        <dbReference type="ARBA" id="ARBA00022984"/>
    </source>
</evidence>
<name>A0A542ZTB3_RARFA</name>
<evidence type="ECO:0000256" key="8">
    <source>
        <dbReference type="ARBA" id="ARBA00022960"/>
    </source>
</evidence>
<dbReference type="RefSeq" id="WP_142117886.1">
    <property type="nucleotide sequence ID" value="NZ_BAAASV010000002.1"/>
</dbReference>
<evidence type="ECO:0000259" key="15">
    <source>
        <dbReference type="Pfam" id="PF00905"/>
    </source>
</evidence>
<comment type="caution">
    <text evidence="17">The sequence shown here is derived from an EMBL/GenBank/DDBJ whole genome shotgun (WGS) entry which is preliminary data.</text>
</comment>
<organism evidence="17 18">
    <name type="scientific">Rarobacter faecitabidus</name>
    <dbReference type="NCBI Taxonomy" id="13243"/>
    <lineage>
        <taxon>Bacteria</taxon>
        <taxon>Bacillati</taxon>
        <taxon>Actinomycetota</taxon>
        <taxon>Actinomycetes</taxon>
        <taxon>Micrococcales</taxon>
        <taxon>Rarobacteraceae</taxon>
        <taxon>Rarobacter</taxon>
    </lineage>
</organism>
<evidence type="ECO:0000256" key="4">
    <source>
        <dbReference type="ARBA" id="ARBA00022670"/>
    </source>
</evidence>
<comment type="catalytic activity">
    <reaction evidence="13">
        <text>[GlcNAc-(1-&gt;4)-Mur2Ac(oyl-L-Ala-gamma-D-Glu-L-Lys-D-Ala-D-Ala)](n)-di-trans,octa-cis-undecaprenyl diphosphate + beta-D-GlcNAc-(1-&gt;4)-Mur2Ac(oyl-L-Ala-gamma-D-Glu-L-Lys-D-Ala-D-Ala)-di-trans,octa-cis-undecaprenyl diphosphate = [GlcNAc-(1-&gt;4)-Mur2Ac(oyl-L-Ala-gamma-D-Glu-L-Lys-D-Ala-D-Ala)](n+1)-di-trans,octa-cis-undecaprenyl diphosphate + di-trans,octa-cis-undecaprenyl diphosphate + H(+)</text>
        <dbReference type="Rhea" id="RHEA:23708"/>
        <dbReference type="Rhea" id="RHEA-COMP:9602"/>
        <dbReference type="Rhea" id="RHEA-COMP:9603"/>
        <dbReference type="ChEBI" id="CHEBI:15378"/>
        <dbReference type="ChEBI" id="CHEBI:58405"/>
        <dbReference type="ChEBI" id="CHEBI:60033"/>
        <dbReference type="ChEBI" id="CHEBI:78435"/>
        <dbReference type="EC" id="2.4.99.28"/>
    </reaction>
</comment>
<feature type="domain" description="Penicillin-binding protein transpeptidase" evidence="15">
    <location>
        <begin position="382"/>
        <end position="661"/>
    </location>
</feature>
<dbReference type="GO" id="GO:0008360">
    <property type="term" value="P:regulation of cell shape"/>
    <property type="evidence" value="ECO:0007669"/>
    <property type="project" value="UniProtKB-KW"/>
</dbReference>
<proteinExistence type="inferred from homology"/>
<keyword evidence="7" id="KW-0378">Hydrolase</keyword>
<dbReference type="SUPFAM" id="SSF56601">
    <property type="entry name" value="beta-lactamase/transpeptidase-like"/>
    <property type="match status" value="1"/>
</dbReference>
<evidence type="ECO:0000259" key="16">
    <source>
        <dbReference type="Pfam" id="PF00912"/>
    </source>
</evidence>
<evidence type="ECO:0000256" key="7">
    <source>
        <dbReference type="ARBA" id="ARBA00022801"/>
    </source>
</evidence>
<dbReference type="Proteomes" id="UP000315389">
    <property type="component" value="Unassembled WGS sequence"/>
</dbReference>
<dbReference type="InterPro" id="IPR023346">
    <property type="entry name" value="Lysozyme-like_dom_sf"/>
</dbReference>
<keyword evidence="10" id="KW-0511">Multifunctional enzyme</keyword>
<keyword evidence="4" id="KW-0645">Protease</keyword>
<evidence type="ECO:0000256" key="2">
    <source>
        <dbReference type="ARBA" id="ARBA00007739"/>
    </source>
</evidence>
<comment type="similarity">
    <text evidence="1">In the C-terminal section; belongs to the transpeptidase family.</text>
</comment>
<evidence type="ECO:0000256" key="12">
    <source>
        <dbReference type="ARBA" id="ARBA00034000"/>
    </source>
</evidence>
<dbReference type="GO" id="GO:0030288">
    <property type="term" value="C:outer membrane-bounded periplasmic space"/>
    <property type="evidence" value="ECO:0007669"/>
    <property type="project" value="TreeGrafter"/>
</dbReference>
<gene>
    <name evidence="17" type="ORF">FB461_0061</name>
</gene>
<dbReference type="InterPro" id="IPR050396">
    <property type="entry name" value="Glycosyltr_51/Transpeptidase"/>
</dbReference>
<dbReference type="Pfam" id="PF00912">
    <property type="entry name" value="Transgly"/>
    <property type="match status" value="1"/>
</dbReference>